<keyword evidence="3" id="KW-1185">Reference proteome</keyword>
<evidence type="ECO:0000313" key="2">
    <source>
        <dbReference type="EMBL" id="PKB19482.1"/>
    </source>
</evidence>
<reference evidence="2 3" key="1">
    <citation type="submission" date="2017-11" db="EMBL/GenBank/DDBJ databases">
        <title>Genomic Encyclopedia of Type Strains, Phase III (KMG-III): the genomes of soil and plant-associated and newly described type strains.</title>
        <authorList>
            <person name="Whitman W."/>
        </authorList>
    </citation>
    <scope>NUCLEOTIDE SEQUENCE [LARGE SCALE GENOMIC DNA]</scope>
    <source>
        <strain evidence="2 3">CGMCC 1.12274</strain>
    </source>
</reference>
<comment type="caution">
    <text evidence="2">The sequence shown here is derived from an EMBL/GenBank/DDBJ whole genome shotgun (WGS) entry which is preliminary data.</text>
</comment>
<sequence length="173" mass="18592">MRHALCLVLSLLPAGGCARLFADVVHQPKSVIVNQLHYMPNAANLMALPQRFPSSTLQVTATADEVNWTYSLGGKEVCRFTAHVADEGQDRSSVWTTSEDISSDGQGFLCGAVNVAGKESVAATIEGRAADRQKVETELAAVVVTNYASMQKSIAKEMTDMAPPKTQCREYGS</sequence>
<protein>
    <recommendedName>
        <fullName evidence="4">Lipoprotein</fullName>
    </recommendedName>
</protein>
<feature type="chain" id="PRO_5014858063" description="Lipoprotein" evidence="1">
    <location>
        <begin position="23"/>
        <end position="173"/>
    </location>
</feature>
<dbReference type="EMBL" id="PHUF01000003">
    <property type="protein sequence ID" value="PKB19482.1"/>
    <property type="molecule type" value="Genomic_DNA"/>
</dbReference>
<evidence type="ECO:0000256" key="1">
    <source>
        <dbReference type="SAM" id="SignalP"/>
    </source>
</evidence>
<feature type="signal peptide" evidence="1">
    <location>
        <begin position="1"/>
        <end position="22"/>
    </location>
</feature>
<name>A0A2N0HKM4_9SPHN</name>
<dbReference type="RefSeq" id="WP_157812508.1">
    <property type="nucleotide sequence ID" value="NZ_PHUF01000003.1"/>
</dbReference>
<evidence type="ECO:0000313" key="3">
    <source>
        <dbReference type="Proteomes" id="UP000232587"/>
    </source>
</evidence>
<accession>A0A2N0HKM4</accession>
<gene>
    <name evidence="2" type="ORF">B0I00_1718</name>
</gene>
<proteinExistence type="predicted"/>
<dbReference type="Proteomes" id="UP000232587">
    <property type="component" value="Unassembled WGS sequence"/>
</dbReference>
<keyword evidence="1" id="KW-0732">Signal</keyword>
<dbReference type="AlphaFoldDB" id="A0A2N0HKM4"/>
<organism evidence="2 3">
    <name type="scientific">Novosphingobium kunmingense</name>
    <dbReference type="NCBI Taxonomy" id="1211806"/>
    <lineage>
        <taxon>Bacteria</taxon>
        <taxon>Pseudomonadati</taxon>
        <taxon>Pseudomonadota</taxon>
        <taxon>Alphaproteobacteria</taxon>
        <taxon>Sphingomonadales</taxon>
        <taxon>Sphingomonadaceae</taxon>
        <taxon>Novosphingobium</taxon>
    </lineage>
</organism>
<evidence type="ECO:0008006" key="4">
    <source>
        <dbReference type="Google" id="ProtNLM"/>
    </source>
</evidence>